<keyword evidence="2" id="KW-1185">Reference proteome</keyword>
<dbReference type="Proteomes" id="UP000182944">
    <property type="component" value="Unassembled WGS sequence"/>
</dbReference>
<evidence type="ECO:0000313" key="1">
    <source>
        <dbReference type="EMBL" id="SDW94875.1"/>
    </source>
</evidence>
<evidence type="ECO:0000313" key="2">
    <source>
        <dbReference type="Proteomes" id="UP000182944"/>
    </source>
</evidence>
<reference evidence="2" key="1">
    <citation type="submission" date="2016-10" db="EMBL/GenBank/DDBJ databases">
        <authorList>
            <person name="Varghese N."/>
            <person name="Submissions S."/>
        </authorList>
    </citation>
    <scope>NUCLEOTIDE SEQUENCE [LARGE SCALE GENOMIC DNA]</scope>
    <source>
        <strain evidence="2">DSM 29303</strain>
    </source>
</reference>
<organism evidence="1 2">
    <name type="scientific">Paracoccus sanguinis</name>
    <dbReference type="NCBI Taxonomy" id="1545044"/>
    <lineage>
        <taxon>Bacteria</taxon>
        <taxon>Pseudomonadati</taxon>
        <taxon>Pseudomonadota</taxon>
        <taxon>Alphaproteobacteria</taxon>
        <taxon>Rhodobacterales</taxon>
        <taxon>Paracoccaceae</taxon>
        <taxon>Paracoccus</taxon>
    </lineage>
</organism>
<sequence length="33" mass="3570">MHRGHIVERADAALTRRLAVLAAAAAETGQRQE</sequence>
<gene>
    <name evidence="1" type="ORF">SAMN05444276_102590</name>
</gene>
<dbReference type="AlphaFoldDB" id="A0A1H2XPY8"/>
<proteinExistence type="predicted"/>
<dbReference type="EMBL" id="FNNA01000002">
    <property type="protein sequence ID" value="SDW94875.1"/>
    <property type="molecule type" value="Genomic_DNA"/>
</dbReference>
<protein>
    <submittedName>
        <fullName evidence="1">Uncharacterized protein</fullName>
    </submittedName>
</protein>
<accession>A0A1H2XPY8</accession>
<name>A0A1H2XPY8_9RHOB</name>